<dbReference type="EMBL" id="JALJOR010000007">
    <property type="protein sequence ID" value="KAK9814305.1"/>
    <property type="molecule type" value="Genomic_DNA"/>
</dbReference>
<evidence type="ECO:0000313" key="1">
    <source>
        <dbReference type="EMBL" id="KAK9814305.1"/>
    </source>
</evidence>
<organism evidence="1 2">
    <name type="scientific">[Myrmecia] bisecta</name>
    <dbReference type="NCBI Taxonomy" id="41462"/>
    <lineage>
        <taxon>Eukaryota</taxon>
        <taxon>Viridiplantae</taxon>
        <taxon>Chlorophyta</taxon>
        <taxon>core chlorophytes</taxon>
        <taxon>Trebouxiophyceae</taxon>
        <taxon>Trebouxiales</taxon>
        <taxon>Trebouxiaceae</taxon>
        <taxon>Myrmecia</taxon>
    </lineage>
</organism>
<name>A0AAW1PWY4_9CHLO</name>
<gene>
    <name evidence="1" type="ORF">WJX72_003700</name>
</gene>
<sequence length="113" mass="11979">MASGQSALERLTDALLAHIVSILSGWAAEGSSSARKGLGGLHGASPHLRQCTSRNLTFLKVSAAHLRPRATRRRIAADLNAFPAVQRHGSIAIFNTAVGSGGSQHQWESQDVR</sequence>
<reference evidence="1 2" key="1">
    <citation type="journal article" date="2024" name="Nat. Commun.">
        <title>Phylogenomics reveals the evolutionary origins of lichenization in chlorophyte algae.</title>
        <authorList>
            <person name="Puginier C."/>
            <person name="Libourel C."/>
            <person name="Otte J."/>
            <person name="Skaloud P."/>
            <person name="Haon M."/>
            <person name="Grisel S."/>
            <person name="Petersen M."/>
            <person name="Berrin J.G."/>
            <person name="Delaux P.M."/>
            <person name="Dal Grande F."/>
            <person name="Keller J."/>
        </authorList>
    </citation>
    <scope>NUCLEOTIDE SEQUENCE [LARGE SCALE GENOMIC DNA]</scope>
    <source>
        <strain evidence="1 2">SAG 2043</strain>
    </source>
</reference>
<evidence type="ECO:0000313" key="2">
    <source>
        <dbReference type="Proteomes" id="UP001489004"/>
    </source>
</evidence>
<proteinExistence type="predicted"/>
<dbReference type="Proteomes" id="UP001489004">
    <property type="component" value="Unassembled WGS sequence"/>
</dbReference>
<comment type="caution">
    <text evidence="1">The sequence shown here is derived from an EMBL/GenBank/DDBJ whole genome shotgun (WGS) entry which is preliminary data.</text>
</comment>
<keyword evidence="2" id="KW-1185">Reference proteome</keyword>
<accession>A0AAW1PWY4</accession>
<dbReference type="AlphaFoldDB" id="A0AAW1PWY4"/>
<protein>
    <submittedName>
        <fullName evidence="1">Uncharacterized protein</fullName>
    </submittedName>
</protein>